<feature type="domain" description="HTH gntR-type" evidence="4">
    <location>
        <begin position="5"/>
        <end position="51"/>
    </location>
</feature>
<dbReference type="GO" id="GO:0003677">
    <property type="term" value="F:DNA binding"/>
    <property type="evidence" value="ECO:0007669"/>
    <property type="project" value="UniProtKB-KW"/>
</dbReference>
<dbReference type="GO" id="GO:0003700">
    <property type="term" value="F:DNA-binding transcription factor activity"/>
    <property type="evidence" value="ECO:0007669"/>
    <property type="project" value="InterPro"/>
</dbReference>
<keyword evidence="3" id="KW-0804">Transcription</keyword>
<evidence type="ECO:0000256" key="1">
    <source>
        <dbReference type="ARBA" id="ARBA00023015"/>
    </source>
</evidence>
<reference evidence="5" key="1">
    <citation type="journal article" date="2014" name="Front. Microbiol.">
        <title>High frequency of phylogenetically diverse reductive dehalogenase-homologous genes in deep subseafloor sedimentary metagenomes.</title>
        <authorList>
            <person name="Kawai M."/>
            <person name="Futagami T."/>
            <person name="Toyoda A."/>
            <person name="Takaki Y."/>
            <person name="Nishi S."/>
            <person name="Hori S."/>
            <person name="Arai W."/>
            <person name="Tsubouchi T."/>
            <person name="Morono Y."/>
            <person name="Uchiyama I."/>
            <person name="Ito T."/>
            <person name="Fujiyama A."/>
            <person name="Inagaki F."/>
            <person name="Takami H."/>
        </authorList>
    </citation>
    <scope>NUCLEOTIDE SEQUENCE</scope>
    <source>
        <strain evidence="5">Expedition CK06-06</strain>
    </source>
</reference>
<comment type="caution">
    <text evidence="5">The sequence shown here is derived from an EMBL/GenBank/DDBJ whole genome shotgun (WGS) entry which is preliminary data.</text>
</comment>
<feature type="non-terminal residue" evidence="5">
    <location>
        <position position="1"/>
    </location>
</feature>
<dbReference type="InterPro" id="IPR036388">
    <property type="entry name" value="WH-like_DNA-bd_sf"/>
</dbReference>
<name>X1VLB9_9ZZZZ</name>
<dbReference type="SUPFAM" id="SSF46785">
    <property type="entry name" value="Winged helix' DNA-binding domain"/>
    <property type="match status" value="1"/>
</dbReference>
<organism evidence="5">
    <name type="scientific">marine sediment metagenome</name>
    <dbReference type="NCBI Taxonomy" id="412755"/>
    <lineage>
        <taxon>unclassified sequences</taxon>
        <taxon>metagenomes</taxon>
        <taxon>ecological metagenomes</taxon>
    </lineage>
</organism>
<sequence>YMNKTEKTYNILLNNIILGKLYQGQKLVENDLMQAYHIGKTPLREALIELE</sequence>
<feature type="non-terminal residue" evidence="5">
    <location>
        <position position="51"/>
    </location>
</feature>
<protein>
    <recommendedName>
        <fullName evidence="4">HTH gntR-type domain-containing protein</fullName>
    </recommendedName>
</protein>
<evidence type="ECO:0000256" key="3">
    <source>
        <dbReference type="ARBA" id="ARBA00023163"/>
    </source>
</evidence>
<dbReference type="AlphaFoldDB" id="X1VLB9"/>
<accession>X1VLB9</accession>
<dbReference type="InterPro" id="IPR036390">
    <property type="entry name" value="WH_DNA-bd_sf"/>
</dbReference>
<dbReference type="Gene3D" id="1.10.10.10">
    <property type="entry name" value="Winged helix-like DNA-binding domain superfamily/Winged helix DNA-binding domain"/>
    <property type="match status" value="1"/>
</dbReference>
<dbReference type="EMBL" id="BARW01042819">
    <property type="protein sequence ID" value="GAJ16576.1"/>
    <property type="molecule type" value="Genomic_DNA"/>
</dbReference>
<evidence type="ECO:0000313" key="5">
    <source>
        <dbReference type="EMBL" id="GAJ16576.1"/>
    </source>
</evidence>
<keyword evidence="2" id="KW-0238">DNA-binding</keyword>
<gene>
    <name evidence="5" type="ORF">S12H4_63190</name>
</gene>
<proteinExistence type="predicted"/>
<evidence type="ECO:0000259" key="4">
    <source>
        <dbReference type="Pfam" id="PF00392"/>
    </source>
</evidence>
<evidence type="ECO:0000256" key="2">
    <source>
        <dbReference type="ARBA" id="ARBA00023125"/>
    </source>
</evidence>
<dbReference type="InterPro" id="IPR000524">
    <property type="entry name" value="Tscrpt_reg_HTH_GntR"/>
</dbReference>
<keyword evidence="1" id="KW-0805">Transcription regulation</keyword>
<dbReference type="Pfam" id="PF00392">
    <property type="entry name" value="GntR"/>
    <property type="match status" value="1"/>
</dbReference>